<comment type="caution">
    <text evidence="1">The sequence shown here is derived from an EMBL/GenBank/DDBJ whole genome shotgun (WGS) entry which is preliminary data.</text>
</comment>
<reference evidence="1" key="1">
    <citation type="submission" date="2023-07" db="EMBL/GenBank/DDBJ databases">
        <title>Genome content predicts the carbon catabolic preferences of heterotrophic bacteria.</title>
        <authorList>
            <person name="Gralka M."/>
        </authorList>
    </citation>
    <scope>NUCLEOTIDE SEQUENCE</scope>
    <source>
        <strain evidence="1">I2M02</strain>
    </source>
</reference>
<name>A0AAW7XRT2_9RHOB</name>
<dbReference type="EMBL" id="JAUOPJ010000006">
    <property type="protein sequence ID" value="MDO6457121.1"/>
    <property type="molecule type" value="Genomic_DNA"/>
</dbReference>
<sequence length="80" mass="8965">MAFVKQIQKDEGREIRSIHPTQLVCKYIVAHQNGHRILQLNSYGSDARDVPGKLSQTLQFDESSAAQLYAVLKAEFGFGD</sequence>
<organism evidence="1 2">
    <name type="scientific">Celeribacter halophilus</name>
    <dbReference type="NCBI Taxonomy" id="576117"/>
    <lineage>
        <taxon>Bacteria</taxon>
        <taxon>Pseudomonadati</taxon>
        <taxon>Pseudomonadota</taxon>
        <taxon>Alphaproteobacteria</taxon>
        <taxon>Rhodobacterales</taxon>
        <taxon>Roseobacteraceae</taxon>
        <taxon>Celeribacter</taxon>
    </lineage>
</organism>
<evidence type="ECO:0008006" key="3">
    <source>
        <dbReference type="Google" id="ProtNLM"/>
    </source>
</evidence>
<dbReference type="Proteomes" id="UP001169823">
    <property type="component" value="Unassembled WGS sequence"/>
</dbReference>
<accession>A0AAW7XRT2</accession>
<proteinExistence type="predicted"/>
<evidence type="ECO:0000313" key="2">
    <source>
        <dbReference type="Proteomes" id="UP001169823"/>
    </source>
</evidence>
<dbReference type="RefSeq" id="WP_303483058.1">
    <property type="nucleotide sequence ID" value="NZ_JAUOPJ010000006.1"/>
</dbReference>
<gene>
    <name evidence="1" type="ORF">Q4494_08540</name>
</gene>
<evidence type="ECO:0000313" key="1">
    <source>
        <dbReference type="EMBL" id="MDO6457121.1"/>
    </source>
</evidence>
<dbReference type="AlphaFoldDB" id="A0AAW7XRT2"/>
<protein>
    <recommendedName>
        <fullName evidence="3">Methionyl-tRNA formyltransferase</fullName>
    </recommendedName>
</protein>